<dbReference type="InterPro" id="IPR045121">
    <property type="entry name" value="CoAse"/>
</dbReference>
<dbReference type="STRING" id="400727.A0A2T7NI66"/>
<protein>
    <recommendedName>
        <fullName evidence="7">Nudix hydrolase domain-containing protein</fullName>
    </recommendedName>
</protein>
<evidence type="ECO:0000256" key="3">
    <source>
        <dbReference type="ARBA" id="ARBA00022723"/>
    </source>
</evidence>
<gene>
    <name evidence="8" type="ORF">C0Q70_19003</name>
</gene>
<evidence type="ECO:0000256" key="6">
    <source>
        <dbReference type="ARBA" id="ARBA00023211"/>
    </source>
</evidence>
<dbReference type="GO" id="GO:0010945">
    <property type="term" value="F:coenzyme A diphosphatase activity"/>
    <property type="evidence" value="ECO:0007669"/>
    <property type="project" value="InterPro"/>
</dbReference>
<proteinExistence type="predicted"/>
<evidence type="ECO:0000313" key="9">
    <source>
        <dbReference type="Proteomes" id="UP000245119"/>
    </source>
</evidence>
<keyword evidence="3" id="KW-0479">Metal-binding</keyword>
<dbReference type="Proteomes" id="UP000245119">
    <property type="component" value="Linkage Group LG12"/>
</dbReference>
<keyword evidence="9" id="KW-1185">Reference proteome</keyword>
<dbReference type="PANTHER" id="PTHR12992:SF24">
    <property type="entry name" value="PEROXISOMAL COENZYME A DIPHOSPHATASE NUDT7"/>
    <property type="match status" value="1"/>
</dbReference>
<dbReference type="Pfam" id="PF00293">
    <property type="entry name" value="NUDIX"/>
    <property type="match status" value="1"/>
</dbReference>
<dbReference type="InterPro" id="IPR015797">
    <property type="entry name" value="NUDIX_hydrolase-like_dom_sf"/>
</dbReference>
<feature type="domain" description="Nudix hydrolase" evidence="7">
    <location>
        <begin position="39"/>
        <end position="173"/>
    </location>
</feature>
<dbReference type="GO" id="GO:0015938">
    <property type="term" value="P:coenzyme A catabolic process"/>
    <property type="evidence" value="ECO:0007669"/>
    <property type="project" value="TreeGrafter"/>
</dbReference>
<evidence type="ECO:0000256" key="5">
    <source>
        <dbReference type="ARBA" id="ARBA00022842"/>
    </source>
</evidence>
<evidence type="ECO:0000256" key="4">
    <source>
        <dbReference type="ARBA" id="ARBA00022801"/>
    </source>
</evidence>
<dbReference type="PROSITE" id="PS51462">
    <property type="entry name" value="NUDIX"/>
    <property type="match status" value="1"/>
</dbReference>
<dbReference type="EMBL" id="PZQS01000012">
    <property type="protein sequence ID" value="PVD20842.1"/>
    <property type="molecule type" value="Genomic_DNA"/>
</dbReference>
<dbReference type="PANTHER" id="PTHR12992">
    <property type="entry name" value="NUDIX HYDROLASE"/>
    <property type="match status" value="1"/>
</dbReference>
<keyword evidence="5" id="KW-0460">Magnesium</keyword>
<comment type="cofactor">
    <cofactor evidence="2">
        <name>Mg(2+)</name>
        <dbReference type="ChEBI" id="CHEBI:18420"/>
    </cofactor>
</comment>
<sequence length="250" mass="27876">MDGHQQLTVDVVQSRLRRFDLRQDGRLSAMFPSNQYPHIRRCATLVPLFFTPHDHELHVLLTQRAATLRTHASSVAFPGGVQDPDDEDDTHTALREAHEEIGLQPSDVTVVALLPPTFVRPLSAVYPVVGFIPADFQPVPNPHEVARVFSVPLRLFVEAEVAFLPFSVEGLEFRSPVLIYPVQPDWQARIWGMTCSTCMLVARAVYGSRAGPGLLTSSDHPGPEDEEDVFRNAQTAYHALCQATRPHSRL</sequence>
<dbReference type="InterPro" id="IPR000086">
    <property type="entry name" value="NUDIX_hydrolase_dom"/>
</dbReference>
<comment type="cofactor">
    <cofactor evidence="1">
        <name>Mn(2+)</name>
        <dbReference type="ChEBI" id="CHEBI:29035"/>
    </cofactor>
</comment>
<accession>A0A2T7NI66</accession>
<evidence type="ECO:0000259" key="7">
    <source>
        <dbReference type="PROSITE" id="PS51462"/>
    </source>
</evidence>
<comment type="caution">
    <text evidence="8">The sequence shown here is derived from an EMBL/GenBank/DDBJ whole genome shotgun (WGS) entry which is preliminary data.</text>
</comment>
<evidence type="ECO:0000256" key="1">
    <source>
        <dbReference type="ARBA" id="ARBA00001936"/>
    </source>
</evidence>
<dbReference type="SUPFAM" id="SSF55811">
    <property type="entry name" value="Nudix"/>
    <property type="match status" value="1"/>
</dbReference>
<dbReference type="OrthoDB" id="206213at2759"/>
<organism evidence="8 9">
    <name type="scientific">Pomacea canaliculata</name>
    <name type="common">Golden apple snail</name>
    <dbReference type="NCBI Taxonomy" id="400727"/>
    <lineage>
        <taxon>Eukaryota</taxon>
        <taxon>Metazoa</taxon>
        <taxon>Spiralia</taxon>
        <taxon>Lophotrochozoa</taxon>
        <taxon>Mollusca</taxon>
        <taxon>Gastropoda</taxon>
        <taxon>Caenogastropoda</taxon>
        <taxon>Architaenioglossa</taxon>
        <taxon>Ampullarioidea</taxon>
        <taxon>Ampullariidae</taxon>
        <taxon>Pomacea</taxon>
    </lineage>
</organism>
<keyword evidence="4" id="KW-0378">Hydrolase</keyword>
<keyword evidence="6" id="KW-0464">Manganese</keyword>
<dbReference type="AlphaFoldDB" id="A0A2T7NI66"/>
<dbReference type="CDD" id="cd03426">
    <property type="entry name" value="NUDIX_CoAse_Nudt7"/>
    <property type="match status" value="1"/>
</dbReference>
<reference evidence="8 9" key="1">
    <citation type="submission" date="2018-04" db="EMBL/GenBank/DDBJ databases">
        <title>The genome of golden apple snail Pomacea canaliculata provides insight into stress tolerance and invasive adaptation.</title>
        <authorList>
            <person name="Liu C."/>
            <person name="Liu B."/>
            <person name="Ren Y."/>
            <person name="Zhang Y."/>
            <person name="Wang H."/>
            <person name="Li S."/>
            <person name="Jiang F."/>
            <person name="Yin L."/>
            <person name="Zhang G."/>
            <person name="Qian W."/>
            <person name="Fan W."/>
        </authorList>
    </citation>
    <scope>NUCLEOTIDE SEQUENCE [LARGE SCALE GENOMIC DNA]</scope>
    <source>
        <strain evidence="8">SZHN2017</strain>
        <tissue evidence="8">Muscle</tissue>
    </source>
</reference>
<evidence type="ECO:0000313" key="8">
    <source>
        <dbReference type="EMBL" id="PVD20842.1"/>
    </source>
</evidence>
<dbReference type="GO" id="GO:0046872">
    <property type="term" value="F:metal ion binding"/>
    <property type="evidence" value="ECO:0007669"/>
    <property type="project" value="UniProtKB-KW"/>
</dbReference>
<name>A0A2T7NI66_POMCA</name>
<dbReference type="Gene3D" id="3.90.79.10">
    <property type="entry name" value="Nucleoside Triphosphate Pyrophosphohydrolase"/>
    <property type="match status" value="1"/>
</dbReference>
<evidence type="ECO:0000256" key="2">
    <source>
        <dbReference type="ARBA" id="ARBA00001946"/>
    </source>
</evidence>